<dbReference type="EMBL" id="QEQK01000004">
    <property type="protein sequence ID" value="PWN56730.1"/>
    <property type="molecule type" value="Genomic_DNA"/>
</dbReference>
<dbReference type="OrthoDB" id="283083at2"/>
<keyword evidence="3" id="KW-1185">Reference proteome</keyword>
<protein>
    <recommendedName>
        <fullName evidence="4">DUF4381 domain-containing protein</fullName>
    </recommendedName>
</protein>
<dbReference type="RefSeq" id="WP_109719327.1">
    <property type="nucleotide sequence ID" value="NZ_QEQK01000004.1"/>
</dbReference>
<evidence type="ECO:0000313" key="2">
    <source>
        <dbReference type="EMBL" id="PWN56730.1"/>
    </source>
</evidence>
<dbReference type="AlphaFoldDB" id="A0A363UMU5"/>
<accession>A0A363UMU5</accession>
<dbReference type="InterPro" id="IPR025489">
    <property type="entry name" value="DUF4381"/>
</dbReference>
<proteinExistence type="predicted"/>
<dbReference type="Proteomes" id="UP000251800">
    <property type="component" value="Unassembled WGS sequence"/>
</dbReference>
<comment type="caution">
    <text evidence="2">The sequence shown here is derived from an EMBL/GenBank/DDBJ whole genome shotgun (WGS) entry which is preliminary data.</text>
</comment>
<keyword evidence="1" id="KW-0472">Membrane</keyword>
<keyword evidence="1" id="KW-1133">Transmembrane helix</keyword>
<evidence type="ECO:0008006" key="4">
    <source>
        <dbReference type="Google" id="ProtNLM"/>
    </source>
</evidence>
<keyword evidence="1" id="KW-0812">Transmembrane</keyword>
<feature type="transmembrane region" description="Helical" evidence="1">
    <location>
        <begin position="30"/>
        <end position="49"/>
    </location>
</feature>
<sequence>MNPGTTPDPLAQLRGLHPPPDPSAWPLAPGWWLLALLVLLAGLGLIWLIRWWRRPTARRLALRELQRLQNCRQHDDFHDQLAAWWRRCAMARDGQQVAGLTGDRWKQQLQQAAPEVDISSVHRDLFEARYEPQPGTQTDARQLLEISRRWAREALR</sequence>
<reference evidence="2 3" key="1">
    <citation type="submission" date="2018-05" db="EMBL/GenBank/DDBJ databases">
        <title>Abyssibacter profundi OUC007T gen. nov., sp. nov, a marine bacterium isolated from seawater of the Mariana Trench.</title>
        <authorList>
            <person name="Zhou S."/>
        </authorList>
    </citation>
    <scope>NUCLEOTIDE SEQUENCE [LARGE SCALE GENOMIC DNA]</scope>
    <source>
        <strain evidence="2 3">OUC007</strain>
    </source>
</reference>
<organism evidence="2 3">
    <name type="scientific">Abyssibacter profundi</name>
    <dbReference type="NCBI Taxonomy" id="2182787"/>
    <lineage>
        <taxon>Bacteria</taxon>
        <taxon>Pseudomonadati</taxon>
        <taxon>Pseudomonadota</taxon>
        <taxon>Gammaproteobacteria</taxon>
        <taxon>Chromatiales</taxon>
        <taxon>Oceanococcaceae</taxon>
        <taxon>Abyssibacter</taxon>
    </lineage>
</organism>
<dbReference type="Pfam" id="PF14316">
    <property type="entry name" value="DUF4381"/>
    <property type="match status" value="1"/>
</dbReference>
<evidence type="ECO:0000256" key="1">
    <source>
        <dbReference type="SAM" id="Phobius"/>
    </source>
</evidence>
<gene>
    <name evidence="2" type="ORF">DEH80_04665</name>
</gene>
<name>A0A363UMU5_9GAMM</name>
<evidence type="ECO:0000313" key="3">
    <source>
        <dbReference type="Proteomes" id="UP000251800"/>
    </source>
</evidence>